<dbReference type="Proteomes" id="UP000663191">
    <property type="component" value="Chromosome"/>
</dbReference>
<sequence>METGILNKPPEGVLAGESVPRENEESEYERMKRERVEALKSVDNTENNDL</sequence>
<organism evidence="2 3">
    <name type="scientific">Natrinema longum</name>
    <dbReference type="NCBI Taxonomy" id="370324"/>
    <lineage>
        <taxon>Archaea</taxon>
        <taxon>Methanobacteriati</taxon>
        <taxon>Methanobacteriota</taxon>
        <taxon>Stenosarchaea group</taxon>
        <taxon>Halobacteria</taxon>
        <taxon>Halobacteriales</taxon>
        <taxon>Natrialbaceae</taxon>
        <taxon>Natrinema</taxon>
    </lineage>
</organism>
<feature type="region of interest" description="Disordered" evidence="1">
    <location>
        <begin position="1"/>
        <end position="50"/>
    </location>
</feature>
<dbReference type="KEGG" id="hlo:J0X27_04220"/>
<keyword evidence="3" id="KW-1185">Reference proteome</keyword>
<proteinExistence type="predicted"/>
<gene>
    <name evidence="2" type="ORF">J0X27_04220</name>
</gene>
<dbReference type="RefSeq" id="WP_207271198.1">
    <property type="nucleotide sequence ID" value="NZ_CP071463.1"/>
</dbReference>
<dbReference type="GeneID" id="63182922"/>
<evidence type="ECO:0000313" key="2">
    <source>
        <dbReference type="EMBL" id="QSW86046.1"/>
    </source>
</evidence>
<name>A0A8A2UBH8_9EURY</name>
<dbReference type="AlphaFoldDB" id="A0A8A2UBH8"/>
<feature type="compositionally biased region" description="Basic and acidic residues" evidence="1">
    <location>
        <begin position="19"/>
        <end position="40"/>
    </location>
</feature>
<evidence type="ECO:0000256" key="1">
    <source>
        <dbReference type="SAM" id="MobiDB-lite"/>
    </source>
</evidence>
<evidence type="ECO:0000313" key="3">
    <source>
        <dbReference type="Proteomes" id="UP000663191"/>
    </source>
</evidence>
<dbReference type="EMBL" id="CP071463">
    <property type="protein sequence ID" value="QSW86046.1"/>
    <property type="molecule type" value="Genomic_DNA"/>
</dbReference>
<accession>A0A8A2UBH8</accession>
<reference evidence="2 3" key="1">
    <citation type="journal article" date="2006" name="Int. J. Syst. Evol. Microbiol.">
        <title>Haloterrigena longa sp. nov. and Haloterrigena limicola sp. nov., extremely halophilic archaea isolated from a salt lake.</title>
        <authorList>
            <person name="Cui H.L."/>
            <person name="Tohty D."/>
            <person name="Zhou P.J."/>
            <person name="Liu S.J."/>
        </authorList>
    </citation>
    <scope>NUCLEOTIDE SEQUENCE [LARGE SCALE GENOMIC DNA]</scope>
    <source>
        <strain evidence="2 3">ABH32</strain>
    </source>
</reference>
<protein>
    <submittedName>
        <fullName evidence="2">Uncharacterized protein</fullName>
    </submittedName>
</protein>